<dbReference type="InterPro" id="IPR043130">
    <property type="entry name" value="CDP-OH_PTrfase_TM_dom"/>
</dbReference>
<name>A0AAJ1E3X2_9PSED</name>
<reference evidence="2" key="1">
    <citation type="submission" date="2020-12" db="EMBL/GenBank/DDBJ databases">
        <title>Generalized mutagenesis with transposon Tn5. A laboratory procedure for the identification of genes responsible for a bacterial phenotype and its regulation, illustrated with phenazine production in Pseudomonas chlororaphis.</title>
        <authorList>
            <person name="Muzio F."/>
            <person name="Sobrero P."/>
            <person name="Agaras B."/>
            <person name="Valverde C."/>
        </authorList>
    </citation>
    <scope>NUCLEOTIDE SEQUENCE</scope>
    <source>
        <strain evidence="2">SMMP3</strain>
    </source>
</reference>
<feature type="transmembrane region" description="Helical" evidence="1">
    <location>
        <begin position="29"/>
        <end position="48"/>
    </location>
</feature>
<accession>A0AAJ1E3X2</accession>
<sequence length="221" mass="24019">MLSIYQLKPRFQNLLRPWVQRLYDNGTTANQITVLAGVISVLVGALIGSFANHLWLFILIPLWMILRMALNAVDGMLAREFGQQSRLGAYLNELCDVIADSALILPFALIAGVSLPLVLLVTLLALFSEYAGVLGPMIGASRRYDGPMGKSDRAFVLGVLATGIALGWLSAAWINGLLAVVAALLVYTLINRVRQGLLEARQQDVPQPEAPQQVQQNAPSE</sequence>
<evidence type="ECO:0000313" key="3">
    <source>
        <dbReference type="Proteomes" id="UP000787568"/>
    </source>
</evidence>
<dbReference type="Gene3D" id="1.20.120.1760">
    <property type="match status" value="1"/>
</dbReference>
<dbReference type="InterPro" id="IPR000462">
    <property type="entry name" value="CDP-OH_P_trans"/>
</dbReference>
<organism evidence="2 3">
    <name type="scientific">Pseudomonas chlororaphis subsp. aurantiaca</name>
    <dbReference type="NCBI Taxonomy" id="86192"/>
    <lineage>
        <taxon>Bacteria</taxon>
        <taxon>Pseudomonadati</taxon>
        <taxon>Pseudomonadota</taxon>
        <taxon>Gammaproteobacteria</taxon>
        <taxon>Pseudomonadales</taxon>
        <taxon>Pseudomonadaceae</taxon>
        <taxon>Pseudomonas</taxon>
    </lineage>
</organism>
<dbReference type="Pfam" id="PF01066">
    <property type="entry name" value="CDP-OH_P_transf"/>
    <property type="match status" value="1"/>
</dbReference>
<comment type="caution">
    <text evidence="2">The sequence shown here is derived from an EMBL/GenBank/DDBJ whole genome shotgun (WGS) entry which is preliminary data.</text>
</comment>
<keyword evidence="1" id="KW-0812">Transmembrane</keyword>
<dbReference type="GO" id="GO:0008654">
    <property type="term" value="P:phospholipid biosynthetic process"/>
    <property type="evidence" value="ECO:0007669"/>
    <property type="project" value="InterPro"/>
</dbReference>
<evidence type="ECO:0000313" key="2">
    <source>
        <dbReference type="EMBL" id="MBU4635029.1"/>
    </source>
</evidence>
<keyword evidence="1" id="KW-1133">Transmembrane helix</keyword>
<dbReference type="Proteomes" id="UP000787568">
    <property type="component" value="Unassembled WGS sequence"/>
</dbReference>
<feature type="transmembrane region" description="Helical" evidence="1">
    <location>
        <begin position="154"/>
        <end position="187"/>
    </location>
</feature>
<dbReference type="GO" id="GO:0016780">
    <property type="term" value="F:phosphotransferase activity, for other substituted phosphate groups"/>
    <property type="evidence" value="ECO:0007669"/>
    <property type="project" value="InterPro"/>
</dbReference>
<evidence type="ECO:0000256" key="1">
    <source>
        <dbReference type="SAM" id="Phobius"/>
    </source>
</evidence>
<dbReference type="AlphaFoldDB" id="A0AAJ1E3X2"/>
<keyword evidence="1" id="KW-0472">Membrane</keyword>
<proteinExistence type="predicted"/>
<dbReference type="EMBL" id="JAEEFW010000006">
    <property type="protein sequence ID" value="MBU4635029.1"/>
    <property type="molecule type" value="Genomic_DNA"/>
</dbReference>
<gene>
    <name evidence="2" type="ORF">I8747_19680</name>
</gene>
<dbReference type="GO" id="GO:0016020">
    <property type="term" value="C:membrane"/>
    <property type="evidence" value="ECO:0007669"/>
    <property type="project" value="InterPro"/>
</dbReference>
<protein>
    <submittedName>
        <fullName evidence="2">CDP-alcohol phosphatidyltransferase family protein</fullName>
    </submittedName>
</protein>
<feature type="transmembrane region" description="Helical" evidence="1">
    <location>
        <begin position="94"/>
        <end position="127"/>
    </location>
</feature>
<dbReference type="RefSeq" id="WP_096375849.1">
    <property type="nucleotide sequence ID" value="NZ_AP014623.1"/>
</dbReference>